<dbReference type="PROSITE" id="PS50814">
    <property type="entry name" value="WIF"/>
    <property type="match status" value="1"/>
</dbReference>
<feature type="domain" description="WIF" evidence="1">
    <location>
        <begin position="19"/>
        <end position="60"/>
    </location>
</feature>
<name>D4BG71_9ENTR</name>
<protein>
    <recommendedName>
        <fullName evidence="1">WIF domain-containing protein</fullName>
    </recommendedName>
</protein>
<evidence type="ECO:0000313" key="2">
    <source>
        <dbReference type="EMBL" id="EFE07031.1"/>
    </source>
</evidence>
<evidence type="ECO:0000313" key="3">
    <source>
        <dbReference type="Proteomes" id="UP000003880"/>
    </source>
</evidence>
<dbReference type="InterPro" id="IPR003306">
    <property type="entry name" value="WIF"/>
</dbReference>
<evidence type="ECO:0000259" key="1">
    <source>
        <dbReference type="PROSITE" id="PS50814"/>
    </source>
</evidence>
<dbReference type="AlphaFoldDB" id="D4BG71"/>
<dbReference type="Proteomes" id="UP000003880">
    <property type="component" value="Unassembled WGS sequence"/>
</dbReference>
<accession>D4BG71</accession>
<dbReference type="HOGENOM" id="CLU_2988354_0_0_6"/>
<reference evidence="2 3" key="1">
    <citation type="submission" date="2010-02" db="EMBL/GenBank/DDBJ databases">
        <authorList>
            <person name="Weinstock G."/>
            <person name="Sodergren E."/>
            <person name="Clifton S."/>
            <person name="Fulton L."/>
            <person name="Fulton B."/>
            <person name="Courtney L."/>
            <person name="Fronick C."/>
            <person name="Harrison M."/>
            <person name="Strong C."/>
            <person name="Farmer C."/>
            <person name="Delahaunty K."/>
            <person name="Markovic C."/>
            <person name="Hall O."/>
            <person name="Minx P."/>
            <person name="Tomlinson C."/>
            <person name="Mitreva M."/>
            <person name="Nelson J."/>
            <person name="Hou S."/>
            <person name="Wollam A."/>
            <person name="Pepin K.H."/>
            <person name="Johnson M."/>
            <person name="Bhonagiri V."/>
            <person name="Zhang X."/>
            <person name="Suruliraj S."/>
            <person name="Warren W."/>
            <person name="Chinwalla A."/>
            <person name="Mardis E.R."/>
            <person name="Wilson R.K."/>
        </authorList>
    </citation>
    <scope>NUCLEOTIDE SEQUENCE [LARGE SCALE GENOMIC DNA]</scope>
    <source>
        <strain evidence="2 3">ATCC 29220</strain>
    </source>
</reference>
<sequence>MFVLAQIKKNPPKRNAVQLTLKFQEVSTCVGGSNEYAIPEKGFRSPHVHRFSEAPIPVNV</sequence>
<organism evidence="2 3">
    <name type="scientific">Citrobacter youngae ATCC 29220</name>
    <dbReference type="NCBI Taxonomy" id="500640"/>
    <lineage>
        <taxon>Bacteria</taxon>
        <taxon>Pseudomonadati</taxon>
        <taxon>Pseudomonadota</taxon>
        <taxon>Gammaproteobacteria</taxon>
        <taxon>Enterobacterales</taxon>
        <taxon>Enterobacteriaceae</taxon>
        <taxon>Citrobacter</taxon>
        <taxon>Citrobacter freundii complex</taxon>
    </lineage>
</organism>
<gene>
    <name evidence="2" type="ORF">CIT292_09517</name>
</gene>
<proteinExistence type="predicted"/>
<comment type="caution">
    <text evidence="2">The sequence shown here is derived from an EMBL/GenBank/DDBJ whole genome shotgun (WGS) entry which is preliminary data.</text>
</comment>
<dbReference type="EMBL" id="ABWL02000017">
    <property type="protein sequence ID" value="EFE07031.1"/>
    <property type="molecule type" value="Genomic_DNA"/>
</dbReference>